<keyword evidence="2 4" id="KW-0479">Metal-binding</keyword>
<dbReference type="GO" id="GO:0006412">
    <property type="term" value="P:translation"/>
    <property type="evidence" value="ECO:0007669"/>
    <property type="project" value="UniProtKB-UniRule"/>
</dbReference>
<keyword evidence="4" id="KW-0648">Protein biosynthesis</keyword>
<dbReference type="NCBIfam" id="NF001159">
    <property type="entry name" value="PRK00150.1-3"/>
    <property type="match status" value="1"/>
</dbReference>
<comment type="catalytic activity">
    <reaction evidence="4">
        <text>N-terminal N-formyl-L-methionyl-[peptide] + H2O = N-terminal L-methionyl-[peptide] + formate</text>
        <dbReference type="Rhea" id="RHEA:24420"/>
        <dbReference type="Rhea" id="RHEA-COMP:10639"/>
        <dbReference type="Rhea" id="RHEA-COMP:10640"/>
        <dbReference type="ChEBI" id="CHEBI:15377"/>
        <dbReference type="ChEBI" id="CHEBI:15740"/>
        <dbReference type="ChEBI" id="CHEBI:49298"/>
        <dbReference type="ChEBI" id="CHEBI:64731"/>
        <dbReference type="EC" id="3.5.1.88"/>
    </reaction>
</comment>
<dbReference type="Pfam" id="PF01327">
    <property type="entry name" value="Pep_deformylase"/>
    <property type="match status" value="1"/>
</dbReference>
<proteinExistence type="inferred from homology"/>
<keyword evidence="6" id="KW-1185">Reference proteome</keyword>
<comment type="cofactor">
    <cofactor evidence="4">
        <name>Fe(2+)</name>
        <dbReference type="ChEBI" id="CHEBI:29033"/>
    </cofactor>
    <text evidence="4">Binds 1 Fe(2+) ion.</text>
</comment>
<comment type="caution">
    <text evidence="5">The sequence shown here is derived from an EMBL/GenBank/DDBJ whole genome shotgun (WGS) entry which is preliminary data.</text>
</comment>
<dbReference type="RefSeq" id="WP_094415758.1">
    <property type="nucleotide sequence ID" value="NZ_NOXV01000292.1"/>
</dbReference>
<dbReference type="PANTHER" id="PTHR10458:SF22">
    <property type="entry name" value="PEPTIDE DEFORMYLASE"/>
    <property type="match status" value="1"/>
</dbReference>
<sequence>MILPIVGYGDPVLRKRGEEITKDYHNLEQVIADMYETMYNAYGVGLAAPQVGLSIRLFIVDTKPFSEDEDLPKEEQEQLAGFRKAFINAKILKEEGEEWGFNEGCLSIPDVREDVYRHERITIEYYDEDFNKHTEEYDGLIARVIQHEYDHIEGILFTDRISSLKKRLIQKKLQNIMEGKARPDYKMKFIAKKGR</sequence>
<organism evidence="5 6">
    <name type="scientific">Flavobacterium cyanobacteriorum</name>
    <dbReference type="NCBI Taxonomy" id="2022802"/>
    <lineage>
        <taxon>Bacteria</taxon>
        <taxon>Pseudomonadati</taxon>
        <taxon>Bacteroidota</taxon>
        <taxon>Flavobacteriia</taxon>
        <taxon>Flavobacteriales</taxon>
        <taxon>Flavobacteriaceae</taxon>
        <taxon>Flavobacterium</taxon>
    </lineage>
</organism>
<dbReference type="GO" id="GO:0042586">
    <property type="term" value="F:peptide deformylase activity"/>
    <property type="evidence" value="ECO:0007669"/>
    <property type="project" value="UniProtKB-UniRule"/>
</dbReference>
<dbReference type="AlphaFoldDB" id="A0A255YZT0"/>
<dbReference type="NCBIfam" id="TIGR00079">
    <property type="entry name" value="pept_deformyl"/>
    <property type="match status" value="1"/>
</dbReference>
<reference evidence="5 6" key="1">
    <citation type="submission" date="2017-07" db="EMBL/GenBank/DDBJ databases">
        <title>Flavobacterium cyanobacteriorum sp. nov., isolated from cyanobacterial aggregates in a eutrophic lake.</title>
        <authorList>
            <person name="Cai H."/>
        </authorList>
    </citation>
    <scope>NUCLEOTIDE SEQUENCE [LARGE SCALE GENOMIC DNA]</scope>
    <source>
        <strain evidence="5 6">TH021</strain>
    </source>
</reference>
<feature type="binding site" evidence="4">
    <location>
        <position position="147"/>
    </location>
    <ligand>
        <name>Fe cation</name>
        <dbReference type="ChEBI" id="CHEBI:24875"/>
    </ligand>
</feature>
<dbReference type="HAMAP" id="MF_00163">
    <property type="entry name" value="Pep_deformylase"/>
    <property type="match status" value="1"/>
</dbReference>
<dbReference type="InterPro" id="IPR036821">
    <property type="entry name" value="Peptide_deformylase_sf"/>
</dbReference>
<dbReference type="OrthoDB" id="9784988at2"/>
<evidence type="ECO:0000313" key="5">
    <source>
        <dbReference type="EMBL" id="OYQ34681.1"/>
    </source>
</evidence>
<protein>
    <recommendedName>
        <fullName evidence="4">Peptide deformylase</fullName>
        <shortName evidence="4">PDF</shortName>
        <ecNumber evidence="4">3.5.1.88</ecNumber>
    </recommendedName>
    <alternativeName>
        <fullName evidence="4">Polypeptide deformylase</fullName>
    </alternativeName>
</protein>
<accession>A0A255YZT0</accession>
<keyword evidence="4" id="KW-0408">Iron</keyword>
<comment type="similarity">
    <text evidence="1 4">Belongs to the polypeptide deformylase family.</text>
</comment>
<dbReference type="GO" id="GO:0046872">
    <property type="term" value="F:metal ion binding"/>
    <property type="evidence" value="ECO:0007669"/>
    <property type="project" value="UniProtKB-KW"/>
</dbReference>
<dbReference type="EC" id="3.5.1.88" evidence="4"/>
<dbReference type="PANTHER" id="PTHR10458">
    <property type="entry name" value="PEPTIDE DEFORMYLASE"/>
    <property type="match status" value="1"/>
</dbReference>
<evidence type="ECO:0000256" key="4">
    <source>
        <dbReference type="HAMAP-Rule" id="MF_00163"/>
    </source>
</evidence>
<dbReference type="InterPro" id="IPR023635">
    <property type="entry name" value="Peptide_deformylase"/>
</dbReference>
<gene>
    <name evidence="4" type="primary">def</name>
    <name evidence="5" type="ORF">CHU92_11655</name>
</gene>
<comment type="function">
    <text evidence="4">Removes the formyl group from the N-terminal Met of newly synthesized proteins. Requires at least a dipeptide for an efficient rate of reaction. N-terminal L-methionine is a prerequisite for activity but the enzyme has broad specificity at other positions.</text>
</comment>
<name>A0A255YZT0_9FLAO</name>
<dbReference type="Proteomes" id="UP000216605">
    <property type="component" value="Unassembled WGS sequence"/>
</dbReference>
<dbReference type="PRINTS" id="PR01576">
    <property type="entry name" value="PDEFORMYLASE"/>
</dbReference>
<keyword evidence="3 4" id="KW-0378">Hydrolase</keyword>
<evidence type="ECO:0000256" key="3">
    <source>
        <dbReference type="ARBA" id="ARBA00022801"/>
    </source>
</evidence>
<evidence type="ECO:0000256" key="2">
    <source>
        <dbReference type="ARBA" id="ARBA00022723"/>
    </source>
</evidence>
<dbReference type="PIRSF" id="PIRSF004749">
    <property type="entry name" value="Pep_def"/>
    <property type="match status" value="1"/>
</dbReference>
<dbReference type="CDD" id="cd00487">
    <property type="entry name" value="Pep_deformylase"/>
    <property type="match status" value="1"/>
</dbReference>
<feature type="binding site" evidence="4">
    <location>
        <position position="105"/>
    </location>
    <ligand>
        <name>Fe cation</name>
        <dbReference type="ChEBI" id="CHEBI:24875"/>
    </ligand>
</feature>
<feature type="binding site" evidence="4">
    <location>
        <position position="151"/>
    </location>
    <ligand>
        <name>Fe cation</name>
        <dbReference type="ChEBI" id="CHEBI:24875"/>
    </ligand>
</feature>
<dbReference type="Gene3D" id="3.90.45.10">
    <property type="entry name" value="Peptide deformylase"/>
    <property type="match status" value="1"/>
</dbReference>
<evidence type="ECO:0000256" key="1">
    <source>
        <dbReference type="ARBA" id="ARBA00010759"/>
    </source>
</evidence>
<evidence type="ECO:0000313" key="6">
    <source>
        <dbReference type="Proteomes" id="UP000216605"/>
    </source>
</evidence>
<dbReference type="SUPFAM" id="SSF56420">
    <property type="entry name" value="Peptide deformylase"/>
    <property type="match status" value="1"/>
</dbReference>
<dbReference type="EMBL" id="NOXV01000292">
    <property type="protein sequence ID" value="OYQ34681.1"/>
    <property type="molecule type" value="Genomic_DNA"/>
</dbReference>
<feature type="active site" evidence="4">
    <location>
        <position position="148"/>
    </location>
</feature>